<evidence type="ECO:0000256" key="1">
    <source>
        <dbReference type="ARBA" id="ARBA00009142"/>
    </source>
</evidence>
<keyword evidence="2" id="KW-0812">Transmembrane</keyword>
<accession>A0A8X8DI39</accession>
<dbReference type="AlphaFoldDB" id="A0A8X8DI39"/>
<keyword evidence="2" id="KW-0472">Membrane</keyword>
<feature type="transmembrane region" description="Helical" evidence="2">
    <location>
        <begin position="20"/>
        <end position="38"/>
    </location>
</feature>
<protein>
    <submittedName>
        <fullName evidence="3">Uncharacterized protein</fullName>
    </submittedName>
</protein>
<organism evidence="3 4">
    <name type="scientific">Populus tomentosa</name>
    <name type="common">Chinese white poplar</name>
    <dbReference type="NCBI Taxonomy" id="118781"/>
    <lineage>
        <taxon>Eukaryota</taxon>
        <taxon>Viridiplantae</taxon>
        <taxon>Streptophyta</taxon>
        <taxon>Embryophyta</taxon>
        <taxon>Tracheophyta</taxon>
        <taxon>Spermatophyta</taxon>
        <taxon>Magnoliopsida</taxon>
        <taxon>eudicotyledons</taxon>
        <taxon>Gunneridae</taxon>
        <taxon>Pentapetalae</taxon>
        <taxon>rosids</taxon>
        <taxon>fabids</taxon>
        <taxon>Malpighiales</taxon>
        <taxon>Salicaceae</taxon>
        <taxon>Saliceae</taxon>
        <taxon>Populus</taxon>
    </lineage>
</organism>
<evidence type="ECO:0000256" key="2">
    <source>
        <dbReference type="SAM" id="Phobius"/>
    </source>
</evidence>
<feature type="transmembrane region" description="Helical" evidence="2">
    <location>
        <begin position="82"/>
        <end position="101"/>
    </location>
</feature>
<dbReference type="PANTHER" id="PTHR14255">
    <property type="entry name" value="CEREBLON"/>
    <property type="match status" value="1"/>
</dbReference>
<dbReference type="GO" id="GO:0016567">
    <property type="term" value="P:protein ubiquitination"/>
    <property type="evidence" value="ECO:0007669"/>
    <property type="project" value="TreeGrafter"/>
</dbReference>
<dbReference type="OrthoDB" id="434519at2759"/>
<evidence type="ECO:0000313" key="4">
    <source>
        <dbReference type="Proteomes" id="UP000886885"/>
    </source>
</evidence>
<dbReference type="GO" id="GO:0031464">
    <property type="term" value="C:Cul4A-RING E3 ubiquitin ligase complex"/>
    <property type="evidence" value="ECO:0007669"/>
    <property type="project" value="TreeGrafter"/>
</dbReference>
<dbReference type="Proteomes" id="UP000886885">
    <property type="component" value="Chromosome 1A"/>
</dbReference>
<name>A0A8X8DI39_POPTO</name>
<dbReference type="PANTHER" id="PTHR14255:SF1">
    <property type="entry name" value="SULFITE EXPORTER TAUE_SAFE FAMILY PROTEIN 3"/>
    <property type="match status" value="1"/>
</dbReference>
<dbReference type="EMBL" id="JAAWWB010000001">
    <property type="protein sequence ID" value="KAG6792343.1"/>
    <property type="molecule type" value="Genomic_DNA"/>
</dbReference>
<proteinExistence type="inferred from homology"/>
<comment type="caution">
    <text evidence="3">The sequence shown here is derived from an EMBL/GenBank/DDBJ whole genome shotgun (WGS) entry which is preliminary data.</text>
</comment>
<feature type="transmembrane region" description="Helical" evidence="2">
    <location>
        <begin position="113"/>
        <end position="136"/>
    </location>
</feature>
<keyword evidence="4" id="KW-1185">Reference proteome</keyword>
<evidence type="ECO:0000313" key="3">
    <source>
        <dbReference type="EMBL" id="KAG6792343.1"/>
    </source>
</evidence>
<keyword evidence="2" id="KW-1133">Transmembrane helix</keyword>
<gene>
    <name evidence="3" type="ORF">POTOM_001488</name>
</gene>
<reference evidence="3" key="1">
    <citation type="journal article" date="2020" name="bioRxiv">
        <title>Hybrid origin of Populus tomentosa Carr. identified through genome sequencing and phylogenomic analysis.</title>
        <authorList>
            <person name="An X."/>
            <person name="Gao K."/>
            <person name="Chen Z."/>
            <person name="Li J."/>
            <person name="Yang X."/>
            <person name="Yang X."/>
            <person name="Zhou J."/>
            <person name="Guo T."/>
            <person name="Zhao T."/>
            <person name="Huang S."/>
            <person name="Miao D."/>
            <person name="Khan W.U."/>
            <person name="Rao P."/>
            <person name="Ye M."/>
            <person name="Lei B."/>
            <person name="Liao W."/>
            <person name="Wang J."/>
            <person name="Ji L."/>
            <person name="Li Y."/>
            <person name="Guo B."/>
            <person name="Mustafa N.S."/>
            <person name="Li S."/>
            <person name="Yun Q."/>
            <person name="Keller S.R."/>
            <person name="Mao J."/>
            <person name="Zhang R."/>
            <person name="Strauss S.H."/>
        </authorList>
    </citation>
    <scope>NUCLEOTIDE SEQUENCE</scope>
    <source>
        <strain evidence="3">GM15</strain>
        <tissue evidence="3">Leaf</tissue>
    </source>
</reference>
<comment type="similarity">
    <text evidence="1">Belongs to the 4-toluene sulfonate uptake permease (TSUP) (TC 2.A.102) family.</text>
</comment>
<sequence length="155" mass="16979">MNTIAGDGSEWWHYTSRLRGKVLICLVVATSILTVAVAEPSLKQKGSTYNETRKVESPRHVTKSHSGYQHVWPNSSSLISNTALYSVAVATVASFLGQSVARKLINLLGRASLIIFILSLTIFVSVICGVGIANMVEKTEHHEYMGFDNMCSYEA</sequence>